<dbReference type="InterPro" id="IPR010998">
    <property type="entry name" value="Integrase_recombinase_N"/>
</dbReference>
<feature type="domain" description="Tyr recombinase" evidence="4">
    <location>
        <begin position="178"/>
        <end position="353"/>
    </location>
</feature>
<dbReference type="GO" id="GO:0003677">
    <property type="term" value="F:DNA binding"/>
    <property type="evidence" value="ECO:0007669"/>
    <property type="project" value="UniProtKB-KW"/>
</dbReference>
<dbReference type="GO" id="GO:0015074">
    <property type="term" value="P:DNA integration"/>
    <property type="evidence" value="ECO:0007669"/>
    <property type="project" value="UniProtKB-KW"/>
</dbReference>
<evidence type="ECO:0000256" key="2">
    <source>
        <dbReference type="ARBA" id="ARBA00023125"/>
    </source>
</evidence>
<dbReference type="Pfam" id="PF00589">
    <property type="entry name" value="Phage_integrase"/>
    <property type="match status" value="1"/>
</dbReference>
<dbReference type="PANTHER" id="PTHR30349">
    <property type="entry name" value="PHAGE INTEGRASE-RELATED"/>
    <property type="match status" value="1"/>
</dbReference>
<reference evidence="5 6" key="1">
    <citation type="submission" date="2018-09" db="EMBL/GenBank/DDBJ databases">
        <authorList>
            <person name="Zhu H."/>
        </authorList>
    </citation>
    <scope>NUCLEOTIDE SEQUENCE [LARGE SCALE GENOMIC DNA]</scope>
    <source>
        <strain evidence="5 6">K2W22B-5</strain>
    </source>
</reference>
<evidence type="ECO:0000259" key="4">
    <source>
        <dbReference type="PROSITE" id="PS51898"/>
    </source>
</evidence>
<proteinExistence type="predicted"/>
<dbReference type="InterPro" id="IPR013762">
    <property type="entry name" value="Integrase-like_cat_sf"/>
</dbReference>
<evidence type="ECO:0000256" key="3">
    <source>
        <dbReference type="ARBA" id="ARBA00023172"/>
    </source>
</evidence>
<accession>A0A418VVB4</accession>
<gene>
    <name evidence="5" type="ORF">D3877_12775</name>
</gene>
<dbReference type="AlphaFoldDB" id="A0A418VVB4"/>
<evidence type="ECO:0000313" key="5">
    <source>
        <dbReference type="EMBL" id="RJF81092.1"/>
    </source>
</evidence>
<dbReference type="PANTHER" id="PTHR30349:SF88">
    <property type="entry name" value="BLL1584 PROTEIN"/>
    <property type="match status" value="1"/>
</dbReference>
<dbReference type="SUPFAM" id="SSF56349">
    <property type="entry name" value="DNA breaking-rejoining enzymes"/>
    <property type="match status" value="1"/>
</dbReference>
<keyword evidence="2" id="KW-0238">DNA-binding</keyword>
<dbReference type="InterPro" id="IPR050090">
    <property type="entry name" value="Tyrosine_recombinase_XerCD"/>
</dbReference>
<sequence length="437" mass="48656">MPDHSDKPGYFQGYWLEQKPGRDSGVWYRAWYDQPSRQVRRVSTGERDFSIAQRALIAWVLNSERPRHAPRSQALIDAITLRYWTDHAASRPSAKTIKRELRLIHAWWDGKTVADITPDAQRRFRQHLTELGTGPGGIDRILSTFRAALNHARKNEEVESIPFIAGFRPTEELRSREPKGRPLTLEELARLIDGAQSRHTLAYLWLAIGTLARPAAILDLTVTQYDADNGVLTLNPPGRVQNKKWRPVVPVAAALVPWLAPDAADAKTGRYVTYRGKPITSIIAAFRIARAAAGLDARVTPYSIRHTMARELRKARVPGEQISLFLGHLPSGAASTTAVYAPYEPEYLADAATAINNVMHRLAALVRNSHRPAPDAETTGKAIRHGIGDEKRQQVRRLILEGVPHAKVKELTGVSDGTISSIRKVLRAEALALRATK</sequence>
<name>A0A418VVB4_9PROT</name>
<evidence type="ECO:0000313" key="6">
    <source>
        <dbReference type="Proteomes" id="UP000283458"/>
    </source>
</evidence>
<dbReference type="Gene3D" id="1.10.443.10">
    <property type="entry name" value="Intergrase catalytic core"/>
    <property type="match status" value="1"/>
</dbReference>
<dbReference type="GO" id="GO:0006310">
    <property type="term" value="P:DNA recombination"/>
    <property type="evidence" value="ECO:0007669"/>
    <property type="project" value="UniProtKB-KW"/>
</dbReference>
<evidence type="ECO:0000256" key="1">
    <source>
        <dbReference type="ARBA" id="ARBA00022908"/>
    </source>
</evidence>
<keyword evidence="3" id="KW-0233">DNA recombination</keyword>
<dbReference type="EMBL" id="QYUL01000002">
    <property type="protein sequence ID" value="RJF81092.1"/>
    <property type="molecule type" value="Genomic_DNA"/>
</dbReference>
<dbReference type="Gene3D" id="1.10.150.130">
    <property type="match status" value="1"/>
</dbReference>
<dbReference type="Proteomes" id="UP000283458">
    <property type="component" value="Unassembled WGS sequence"/>
</dbReference>
<dbReference type="InterPro" id="IPR011010">
    <property type="entry name" value="DNA_brk_join_enz"/>
</dbReference>
<keyword evidence="6" id="KW-1185">Reference proteome</keyword>
<comment type="caution">
    <text evidence="5">The sequence shown here is derived from an EMBL/GenBank/DDBJ whole genome shotgun (WGS) entry which is preliminary data.</text>
</comment>
<dbReference type="InterPro" id="IPR002104">
    <property type="entry name" value="Integrase_catalytic"/>
</dbReference>
<protein>
    <recommendedName>
        <fullName evidence="4">Tyr recombinase domain-containing protein</fullName>
    </recommendedName>
</protein>
<keyword evidence="1" id="KW-0229">DNA integration</keyword>
<organism evidence="5 6">
    <name type="scientific">Azospirillum cavernae</name>
    <dbReference type="NCBI Taxonomy" id="2320860"/>
    <lineage>
        <taxon>Bacteria</taxon>
        <taxon>Pseudomonadati</taxon>
        <taxon>Pseudomonadota</taxon>
        <taxon>Alphaproteobacteria</taxon>
        <taxon>Rhodospirillales</taxon>
        <taxon>Azospirillaceae</taxon>
        <taxon>Azospirillum</taxon>
    </lineage>
</organism>
<dbReference type="PROSITE" id="PS51898">
    <property type="entry name" value="TYR_RECOMBINASE"/>
    <property type="match status" value="1"/>
</dbReference>